<dbReference type="InterPro" id="IPR028265">
    <property type="entry name" value="TTDN1/SICKLE"/>
</dbReference>
<proteinExistence type="predicted"/>
<gene>
    <name evidence="2" type="ORF">KUTeg_008653</name>
</gene>
<evidence type="ECO:0000313" key="3">
    <source>
        <dbReference type="Proteomes" id="UP001217089"/>
    </source>
</evidence>
<keyword evidence="3" id="KW-1185">Reference proteome</keyword>
<feature type="region of interest" description="Disordered" evidence="1">
    <location>
        <begin position="1"/>
        <end position="74"/>
    </location>
</feature>
<feature type="compositionally biased region" description="Polar residues" evidence="1">
    <location>
        <begin position="1"/>
        <end position="32"/>
    </location>
</feature>
<sequence>MNNGRVQNMQYRHSPSGGFTNVQQNSQQSWGSPATGGWGAPARGRGRGNGRKSFNKQFGQTPRRDHNCNPGGSSKIEDYYHPSMLEDPWKYCTPVPATQSPMAVT</sequence>
<protein>
    <submittedName>
        <fullName evidence="2">Uncharacterized protein</fullName>
    </submittedName>
</protein>
<organism evidence="2 3">
    <name type="scientific">Tegillarca granosa</name>
    <name type="common">Malaysian cockle</name>
    <name type="synonym">Anadara granosa</name>
    <dbReference type="NCBI Taxonomy" id="220873"/>
    <lineage>
        <taxon>Eukaryota</taxon>
        <taxon>Metazoa</taxon>
        <taxon>Spiralia</taxon>
        <taxon>Lophotrochozoa</taxon>
        <taxon>Mollusca</taxon>
        <taxon>Bivalvia</taxon>
        <taxon>Autobranchia</taxon>
        <taxon>Pteriomorphia</taxon>
        <taxon>Arcoida</taxon>
        <taxon>Arcoidea</taxon>
        <taxon>Arcidae</taxon>
        <taxon>Tegillarca</taxon>
    </lineage>
</organism>
<evidence type="ECO:0000256" key="1">
    <source>
        <dbReference type="SAM" id="MobiDB-lite"/>
    </source>
</evidence>
<dbReference type="Proteomes" id="UP001217089">
    <property type="component" value="Unassembled WGS sequence"/>
</dbReference>
<evidence type="ECO:0000313" key="2">
    <source>
        <dbReference type="EMBL" id="KAJ8314092.1"/>
    </source>
</evidence>
<dbReference type="Pfam" id="PF15502">
    <property type="entry name" value="MPLKIP"/>
    <property type="match status" value="1"/>
</dbReference>
<accession>A0ABQ9F9Q5</accession>
<name>A0ABQ9F9Q5_TEGGR</name>
<dbReference type="EMBL" id="JARBDR010000342">
    <property type="protein sequence ID" value="KAJ8314092.1"/>
    <property type="molecule type" value="Genomic_DNA"/>
</dbReference>
<reference evidence="2 3" key="1">
    <citation type="submission" date="2022-12" db="EMBL/GenBank/DDBJ databases">
        <title>Chromosome-level genome of Tegillarca granosa.</title>
        <authorList>
            <person name="Kim J."/>
        </authorList>
    </citation>
    <scope>NUCLEOTIDE SEQUENCE [LARGE SCALE GENOMIC DNA]</scope>
    <source>
        <strain evidence="2">Teg-2019</strain>
        <tissue evidence="2">Adductor muscle</tissue>
    </source>
</reference>
<feature type="compositionally biased region" description="Basic residues" evidence="1">
    <location>
        <begin position="44"/>
        <end position="54"/>
    </location>
</feature>
<comment type="caution">
    <text evidence="2">The sequence shown here is derived from an EMBL/GenBank/DDBJ whole genome shotgun (WGS) entry which is preliminary data.</text>
</comment>